<feature type="non-terminal residue" evidence="1">
    <location>
        <position position="50"/>
    </location>
</feature>
<gene>
    <name evidence="1" type="ORF">AVEN_86785_1</name>
</gene>
<accession>A0A4Y2B2C4</accession>
<dbReference type="AlphaFoldDB" id="A0A4Y2B2C4"/>
<organism evidence="1 2">
    <name type="scientific">Araneus ventricosus</name>
    <name type="common">Orbweaver spider</name>
    <name type="synonym">Epeira ventricosa</name>
    <dbReference type="NCBI Taxonomy" id="182803"/>
    <lineage>
        <taxon>Eukaryota</taxon>
        <taxon>Metazoa</taxon>
        <taxon>Ecdysozoa</taxon>
        <taxon>Arthropoda</taxon>
        <taxon>Chelicerata</taxon>
        <taxon>Arachnida</taxon>
        <taxon>Araneae</taxon>
        <taxon>Araneomorphae</taxon>
        <taxon>Entelegynae</taxon>
        <taxon>Araneoidea</taxon>
        <taxon>Araneidae</taxon>
        <taxon>Araneus</taxon>
    </lineage>
</organism>
<dbReference type="EMBL" id="BGPR01158409">
    <property type="protein sequence ID" value="GBL86340.1"/>
    <property type="molecule type" value="Genomic_DNA"/>
</dbReference>
<protein>
    <submittedName>
        <fullName evidence="1">Uncharacterized protein</fullName>
    </submittedName>
</protein>
<proteinExistence type="predicted"/>
<keyword evidence="2" id="KW-1185">Reference proteome</keyword>
<name>A0A4Y2B2C4_ARAVE</name>
<reference evidence="1 2" key="1">
    <citation type="journal article" date="2019" name="Sci. Rep.">
        <title>Orb-weaving spider Araneus ventricosus genome elucidates the spidroin gene catalogue.</title>
        <authorList>
            <person name="Kono N."/>
            <person name="Nakamura H."/>
            <person name="Ohtoshi R."/>
            <person name="Moran D.A.P."/>
            <person name="Shinohara A."/>
            <person name="Yoshida Y."/>
            <person name="Fujiwara M."/>
            <person name="Mori M."/>
            <person name="Tomita M."/>
            <person name="Arakawa K."/>
        </authorList>
    </citation>
    <scope>NUCLEOTIDE SEQUENCE [LARGE SCALE GENOMIC DNA]</scope>
</reference>
<sequence length="50" mass="5415">MDFGPSGFSRHETSTSDTCAENRHCTLCSVAGVTDACASVTPAMLHNRWR</sequence>
<comment type="caution">
    <text evidence="1">The sequence shown here is derived from an EMBL/GenBank/DDBJ whole genome shotgun (WGS) entry which is preliminary data.</text>
</comment>
<dbReference type="Proteomes" id="UP000499080">
    <property type="component" value="Unassembled WGS sequence"/>
</dbReference>
<evidence type="ECO:0000313" key="1">
    <source>
        <dbReference type="EMBL" id="GBL86340.1"/>
    </source>
</evidence>
<evidence type="ECO:0000313" key="2">
    <source>
        <dbReference type="Proteomes" id="UP000499080"/>
    </source>
</evidence>